<proteinExistence type="predicted"/>
<dbReference type="InterPro" id="IPR000620">
    <property type="entry name" value="EamA_dom"/>
</dbReference>
<evidence type="ECO:0000259" key="6">
    <source>
        <dbReference type="Pfam" id="PF00892"/>
    </source>
</evidence>
<feature type="transmembrane region" description="Helical" evidence="5">
    <location>
        <begin position="240"/>
        <end position="258"/>
    </location>
</feature>
<evidence type="ECO:0000256" key="1">
    <source>
        <dbReference type="ARBA" id="ARBA00004141"/>
    </source>
</evidence>
<gene>
    <name evidence="7" type="ORF">TTHERM_00401850</name>
</gene>
<evidence type="ECO:0000256" key="2">
    <source>
        <dbReference type="ARBA" id="ARBA00022692"/>
    </source>
</evidence>
<dbReference type="KEGG" id="tet:TTHERM_00401850"/>
<dbReference type="HOGENOM" id="CLU_032828_1_1_1"/>
<protein>
    <submittedName>
        <fullName evidence="7">Integral membrane protein DUF6 containing protein</fullName>
    </submittedName>
</protein>
<keyword evidence="3 5" id="KW-1133">Transmembrane helix</keyword>
<evidence type="ECO:0000256" key="3">
    <source>
        <dbReference type="ARBA" id="ARBA00022989"/>
    </source>
</evidence>
<dbReference type="EMBL" id="GG662719">
    <property type="protein sequence ID" value="EAR93814.1"/>
    <property type="molecule type" value="Genomic_DNA"/>
</dbReference>
<dbReference type="SUPFAM" id="SSF103481">
    <property type="entry name" value="Multidrug resistance efflux transporter EmrE"/>
    <property type="match status" value="2"/>
</dbReference>
<feature type="transmembrane region" description="Helical" evidence="5">
    <location>
        <begin position="57"/>
        <end position="76"/>
    </location>
</feature>
<keyword evidence="8" id="KW-1185">Reference proteome</keyword>
<organism evidence="7 8">
    <name type="scientific">Tetrahymena thermophila (strain SB210)</name>
    <dbReference type="NCBI Taxonomy" id="312017"/>
    <lineage>
        <taxon>Eukaryota</taxon>
        <taxon>Sar</taxon>
        <taxon>Alveolata</taxon>
        <taxon>Ciliophora</taxon>
        <taxon>Intramacronucleata</taxon>
        <taxon>Oligohymenophorea</taxon>
        <taxon>Hymenostomatida</taxon>
        <taxon>Tetrahymenina</taxon>
        <taxon>Tetrahymenidae</taxon>
        <taxon>Tetrahymena</taxon>
    </lineage>
</organism>
<evidence type="ECO:0000313" key="8">
    <source>
        <dbReference type="Proteomes" id="UP000009168"/>
    </source>
</evidence>
<evidence type="ECO:0000313" key="7">
    <source>
        <dbReference type="EMBL" id="EAR93814.1"/>
    </source>
</evidence>
<dbReference type="AlphaFoldDB" id="I7M111"/>
<keyword evidence="4 5" id="KW-0472">Membrane</keyword>
<dbReference type="Pfam" id="PF00892">
    <property type="entry name" value="EamA"/>
    <property type="match status" value="2"/>
</dbReference>
<dbReference type="OrthoDB" id="306876at2759"/>
<dbReference type="InParanoid" id="I7M111"/>
<evidence type="ECO:0000256" key="5">
    <source>
        <dbReference type="SAM" id="Phobius"/>
    </source>
</evidence>
<sequence>MEKLFLRCSQTLQFYEEQNQKRMAIIYAIVSQFFFTAMFCCVSMLKGEYSSLQIVNMRMITGFVFNAAFCHINKIPTYAEKPSTFRLLSIRGILGGLAMTCVFTCLTLMSVSDGVVMVNTNPIWTNFLAFFFLGEHLSKKALGFCLISFIGIVLVSRPASIFGESSNSHSEAQNQLLGTIFGLVGSLFVSLVSIVVRKLSHQLKCNGAMHMQYNYFISAFFTAILILNDAERPFIFTFRFLYLNVLLSFFGFIGQLLISKAYTLEKASIISPMQYFQVVLSFLLDIFVLKNSVSFTSIAGAALIVLGSVGIIM</sequence>
<feature type="transmembrane region" description="Helical" evidence="5">
    <location>
        <begin position="88"/>
        <end position="109"/>
    </location>
</feature>
<feature type="domain" description="EamA" evidence="6">
    <location>
        <begin position="177"/>
        <end position="312"/>
    </location>
</feature>
<comment type="subcellular location">
    <subcellularLocation>
        <location evidence="1">Membrane</location>
        <topology evidence="1">Multi-pass membrane protein</topology>
    </subcellularLocation>
</comment>
<dbReference type="PANTHER" id="PTHR22911:SF6">
    <property type="entry name" value="SOLUTE CARRIER FAMILY 35 MEMBER G1"/>
    <property type="match status" value="1"/>
</dbReference>
<feature type="transmembrane region" description="Helical" evidence="5">
    <location>
        <begin position="115"/>
        <end position="134"/>
    </location>
</feature>
<feature type="transmembrane region" description="Helical" evidence="5">
    <location>
        <begin position="24"/>
        <end position="45"/>
    </location>
</feature>
<feature type="transmembrane region" description="Helical" evidence="5">
    <location>
        <begin position="141"/>
        <end position="163"/>
    </location>
</feature>
<dbReference type="InterPro" id="IPR037185">
    <property type="entry name" value="EmrE-like"/>
</dbReference>
<dbReference type="GeneID" id="7827922"/>
<dbReference type="RefSeq" id="XP_001014059.1">
    <property type="nucleotide sequence ID" value="XM_001014059.1"/>
</dbReference>
<feature type="transmembrane region" description="Helical" evidence="5">
    <location>
        <begin position="208"/>
        <end position="228"/>
    </location>
</feature>
<dbReference type="GO" id="GO:0016020">
    <property type="term" value="C:membrane"/>
    <property type="evidence" value="ECO:0007669"/>
    <property type="project" value="UniProtKB-SubCell"/>
</dbReference>
<feature type="domain" description="EamA" evidence="6">
    <location>
        <begin position="23"/>
        <end position="156"/>
    </location>
</feature>
<dbReference type="eggNOG" id="KOG4510">
    <property type="taxonomic scope" value="Eukaryota"/>
</dbReference>
<dbReference type="Proteomes" id="UP000009168">
    <property type="component" value="Unassembled WGS sequence"/>
</dbReference>
<evidence type="ECO:0000256" key="4">
    <source>
        <dbReference type="ARBA" id="ARBA00023136"/>
    </source>
</evidence>
<feature type="transmembrane region" description="Helical" evidence="5">
    <location>
        <begin position="295"/>
        <end position="312"/>
    </location>
</feature>
<dbReference type="PANTHER" id="PTHR22911">
    <property type="entry name" value="ACYL-MALONYL CONDENSING ENZYME-RELATED"/>
    <property type="match status" value="1"/>
</dbReference>
<dbReference type="OMA" id="QIIFIRM"/>
<keyword evidence="2 5" id="KW-0812">Transmembrane</keyword>
<feature type="transmembrane region" description="Helical" evidence="5">
    <location>
        <begin position="270"/>
        <end position="289"/>
    </location>
</feature>
<feature type="transmembrane region" description="Helical" evidence="5">
    <location>
        <begin position="175"/>
        <end position="196"/>
    </location>
</feature>
<accession>I7M111</accession>
<reference evidence="8" key="1">
    <citation type="journal article" date="2006" name="PLoS Biol.">
        <title>Macronuclear genome sequence of the ciliate Tetrahymena thermophila, a model eukaryote.</title>
        <authorList>
            <person name="Eisen J.A."/>
            <person name="Coyne R.S."/>
            <person name="Wu M."/>
            <person name="Wu D."/>
            <person name="Thiagarajan M."/>
            <person name="Wortman J.R."/>
            <person name="Badger J.H."/>
            <person name="Ren Q."/>
            <person name="Amedeo P."/>
            <person name="Jones K.M."/>
            <person name="Tallon L.J."/>
            <person name="Delcher A.L."/>
            <person name="Salzberg S.L."/>
            <person name="Silva J.C."/>
            <person name="Haas B.J."/>
            <person name="Majoros W.H."/>
            <person name="Farzad M."/>
            <person name="Carlton J.M."/>
            <person name="Smith R.K. Jr."/>
            <person name="Garg J."/>
            <person name="Pearlman R.E."/>
            <person name="Karrer K.M."/>
            <person name="Sun L."/>
            <person name="Manning G."/>
            <person name="Elde N.C."/>
            <person name="Turkewitz A.P."/>
            <person name="Asai D.J."/>
            <person name="Wilkes D.E."/>
            <person name="Wang Y."/>
            <person name="Cai H."/>
            <person name="Collins K."/>
            <person name="Stewart B.A."/>
            <person name="Lee S.R."/>
            <person name="Wilamowska K."/>
            <person name="Weinberg Z."/>
            <person name="Ruzzo W.L."/>
            <person name="Wloga D."/>
            <person name="Gaertig J."/>
            <person name="Frankel J."/>
            <person name="Tsao C.-C."/>
            <person name="Gorovsky M.A."/>
            <person name="Keeling P.J."/>
            <person name="Waller R.F."/>
            <person name="Patron N.J."/>
            <person name="Cherry J.M."/>
            <person name="Stover N.A."/>
            <person name="Krieger C.J."/>
            <person name="del Toro C."/>
            <person name="Ryder H.F."/>
            <person name="Williamson S.C."/>
            <person name="Barbeau R.A."/>
            <person name="Hamilton E.P."/>
            <person name="Orias E."/>
        </authorList>
    </citation>
    <scope>NUCLEOTIDE SEQUENCE [LARGE SCALE GENOMIC DNA]</scope>
    <source>
        <strain evidence="8">SB210</strain>
    </source>
</reference>
<name>I7M111_TETTS</name>